<proteinExistence type="predicted"/>
<organism evidence="1 2">
    <name type="scientific">Streptomyces aureus</name>
    <dbReference type="NCBI Taxonomy" id="193461"/>
    <lineage>
        <taxon>Bacteria</taxon>
        <taxon>Bacillati</taxon>
        <taxon>Actinomycetota</taxon>
        <taxon>Actinomycetes</taxon>
        <taxon>Kitasatosporales</taxon>
        <taxon>Streptomycetaceae</taxon>
        <taxon>Streptomyces</taxon>
    </lineage>
</organism>
<reference evidence="1 2" key="1">
    <citation type="submission" date="2024-08" db="EMBL/GenBank/DDBJ databases">
        <title>Genome sequence of Streptomyces aureus CACIA-1.46HGO.</title>
        <authorList>
            <person name="Evangelista-Martinez Z."/>
        </authorList>
    </citation>
    <scope>NUCLEOTIDE SEQUENCE [LARGE SCALE GENOMIC DNA]</scope>
    <source>
        <strain evidence="1 2">CACIA-1.46HGO</strain>
    </source>
</reference>
<dbReference type="RefSeq" id="WP_372563150.1">
    <property type="nucleotide sequence ID" value="NZ_JBGOSP010000007.1"/>
</dbReference>
<accession>A0ABV4SH99</accession>
<comment type="caution">
    <text evidence="1">The sequence shown here is derived from an EMBL/GenBank/DDBJ whole genome shotgun (WGS) entry which is preliminary data.</text>
</comment>
<dbReference type="Proteomes" id="UP001571476">
    <property type="component" value="Unassembled WGS sequence"/>
</dbReference>
<keyword evidence="2" id="KW-1185">Reference proteome</keyword>
<evidence type="ECO:0000313" key="2">
    <source>
        <dbReference type="Proteomes" id="UP001571476"/>
    </source>
</evidence>
<dbReference type="EMBL" id="JBGOSP010000007">
    <property type="protein sequence ID" value="MFA3837820.1"/>
    <property type="molecule type" value="Genomic_DNA"/>
</dbReference>
<evidence type="ECO:0000313" key="1">
    <source>
        <dbReference type="EMBL" id="MFA3837820.1"/>
    </source>
</evidence>
<gene>
    <name evidence="1" type="ORF">ACEG43_16835</name>
</gene>
<name>A0ABV4SH99_9ACTN</name>
<sequence>MALITVDRARRMLTVELTGLDKLWALKSRTEVPLTTGRHTRPGYRP</sequence>
<protein>
    <submittedName>
        <fullName evidence="1">Uncharacterized protein</fullName>
    </submittedName>
</protein>